<sequence>MSLQSKVREEVDLHITGDGGSSNQHTNQIPPVENFQKHSVMRIFSNHLNRQRYEGALTFNLCAFVLPALYSTLSKLWVANIDSSQVVTTDVYTYLGVIIEVINEGLPRASWLIIGDKSSRSLASRLQLAYTLITIQIILGTLLSFVFLAASPTLAGLFVPAAVREASLKYVRISSFLALSSAIEYSVSIATRALDRPDVPLIISSTKFLVNIFLDLILISKIHIKQVTPTVNMQAVIRLSCDMGASFAGLAYFLYRNQFIRRRAEESGIKPSLSALKVLVRPGAFMFTESAVRNALYLWLVHGIITMSADYATAWGIFNTIRWGLVMVPVQALEASSLAFVGHRWGSWRANKGIEELRPVMTKPEMKRIVEPAMKSLILALIVEVPLCIFFSIWGAESFALFLSDSEPVAIITAKMWKTIDWCYIFYAVSTQLATIPLATVPRWYLYQSLVSNIFWVLPWAITVTQIGMTADTAWRYHSVVFGGSLVVSFWIILVVDALWAWKLLKGKLVLPFFSDVDM</sequence>
<name>A0ACD3AM34_9AGAR</name>
<reference evidence="1 2" key="1">
    <citation type="journal article" date="2019" name="Nat. Ecol. Evol.">
        <title>Megaphylogeny resolves global patterns of mushroom evolution.</title>
        <authorList>
            <person name="Varga T."/>
            <person name="Krizsan K."/>
            <person name="Foldi C."/>
            <person name="Dima B."/>
            <person name="Sanchez-Garcia M."/>
            <person name="Sanchez-Ramirez S."/>
            <person name="Szollosi G.J."/>
            <person name="Szarkandi J.G."/>
            <person name="Papp V."/>
            <person name="Albert L."/>
            <person name="Andreopoulos W."/>
            <person name="Angelini C."/>
            <person name="Antonin V."/>
            <person name="Barry K.W."/>
            <person name="Bougher N.L."/>
            <person name="Buchanan P."/>
            <person name="Buyck B."/>
            <person name="Bense V."/>
            <person name="Catcheside P."/>
            <person name="Chovatia M."/>
            <person name="Cooper J."/>
            <person name="Damon W."/>
            <person name="Desjardin D."/>
            <person name="Finy P."/>
            <person name="Geml J."/>
            <person name="Haridas S."/>
            <person name="Hughes K."/>
            <person name="Justo A."/>
            <person name="Karasinski D."/>
            <person name="Kautmanova I."/>
            <person name="Kiss B."/>
            <person name="Kocsube S."/>
            <person name="Kotiranta H."/>
            <person name="LaButti K.M."/>
            <person name="Lechner B.E."/>
            <person name="Liimatainen K."/>
            <person name="Lipzen A."/>
            <person name="Lukacs Z."/>
            <person name="Mihaltcheva S."/>
            <person name="Morgado L.N."/>
            <person name="Niskanen T."/>
            <person name="Noordeloos M.E."/>
            <person name="Ohm R.A."/>
            <person name="Ortiz-Santana B."/>
            <person name="Ovrebo C."/>
            <person name="Racz N."/>
            <person name="Riley R."/>
            <person name="Savchenko A."/>
            <person name="Shiryaev A."/>
            <person name="Soop K."/>
            <person name="Spirin V."/>
            <person name="Szebenyi C."/>
            <person name="Tomsovsky M."/>
            <person name="Tulloss R.E."/>
            <person name="Uehling J."/>
            <person name="Grigoriev I.V."/>
            <person name="Vagvolgyi C."/>
            <person name="Papp T."/>
            <person name="Martin F.M."/>
            <person name="Miettinen O."/>
            <person name="Hibbett D.S."/>
            <person name="Nagy L.G."/>
        </authorList>
    </citation>
    <scope>NUCLEOTIDE SEQUENCE [LARGE SCALE GENOMIC DNA]</scope>
    <source>
        <strain evidence="1 2">NL-1719</strain>
    </source>
</reference>
<dbReference type="EMBL" id="ML208398">
    <property type="protein sequence ID" value="TFK66657.1"/>
    <property type="molecule type" value="Genomic_DNA"/>
</dbReference>
<accession>A0ACD3AM34</accession>
<proteinExistence type="predicted"/>
<gene>
    <name evidence="1" type="ORF">BDN72DRAFT_140040</name>
</gene>
<evidence type="ECO:0000313" key="2">
    <source>
        <dbReference type="Proteomes" id="UP000308600"/>
    </source>
</evidence>
<keyword evidence="2" id="KW-1185">Reference proteome</keyword>
<organism evidence="1 2">
    <name type="scientific">Pluteus cervinus</name>
    <dbReference type="NCBI Taxonomy" id="181527"/>
    <lineage>
        <taxon>Eukaryota</taxon>
        <taxon>Fungi</taxon>
        <taxon>Dikarya</taxon>
        <taxon>Basidiomycota</taxon>
        <taxon>Agaricomycotina</taxon>
        <taxon>Agaricomycetes</taxon>
        <taxon>Agaricomycetidae</taxon>
        <taxon>Agaricales</taxon>
        <taxon>Pluteineae</taxon>
        <taxon>Pluteaceae</taxon>
        <taxon>Pluteus</taxon>
    </lineage>
</organism>
<dbReference type="Proteomes" id="UP000308600">
    <property type="component" value="Unassembled WGS sequence"/>
</dbReference>
<evidence type="ECO:0000313" key="1">
    <source>
        <dbReference type="EMBL" id="TFK66657.1"/>
    </source>
</evidence>
<protein>
    <submittedName>
        <fullName evidence="1">Uncharacterized protein</fullName>
    </submittedName>
</protein>